<dbReference type="RefSeq" id="WP_184679588.1">
    <property type="nucleotide sequence ID" value="NZ_JACHLL010000001.1"/>
</dbReference>
<dbReference type="AlphaFoldDB" id="A0A7X0BPA9"/>
<dbReference type="EMBL" id="JACHLL010000001">
    <property type="protein sequence ID" value="MBB6339878.1"/>
    <property type="molecule type" value="Genomic_DNA"/>
</dbReference>
<organism evidence="1 2">
    <name type="scientific">Pseudomonas fluvialis</name>
    <dbReference type="NCBI Taxonomy" id="1793966"/>
    <lineage>
        <taxon>Bacteria</taxon>
        <taxon>Pseudomonadati</taxon>
        <taxon>Pseudomonadota</taxon>
        <taxon>Gammaproteobacteria</taxon>
        <taxon>Pseudomonadales</taxon>
        <taxon>Pseudomonadaceae</taxon>
        <taxon>Pseudomonas</taxon>
    </lineage>
</organism>
<gene>
    <name evidence="1" type="ORF">HNP49_000028</name>
</gene>
<name>A0A7X0BPA9_9PSED</name>
<protein>
    <submittedName>
        <fullName evidence="1">Uncharacterized protein</fullName>
    </submittedName>
</protein>
<accession>A0A7X0BPA9</accession>
<comment type="caution">
    <text evidence="1">The sequence shown here is derived from an EMBL/GenBank/DDBJ whole genome shotgun (WGS) entry which is preliminary data.</text>
</comment>
<reference evidence="1 2" key="1">
    <citation type="submission" date="2020-08" db="EMBL/GenBank/DDBJ databases">
        <title>Functional genomics of gut bacteria from endangered species of beetles.</title>
        <authorList>
            <person name="Carlos-Shanley C."/>
        </authorList>
    </citation>
    <scope>NUCLEOTIDE SEQUENCE [LARGE SCALE GENOMIC DNA]</scope>
    <source>
        <strain evidence="1 2">S00202</strain>
    </source>
</reference>
<keyword evidence="2" id="KW-1185">Reference proteome</keyword>
<evidence type="ECO:0000313" key="2">
    <source>
        <dbReference type="Proteomes" id="UP000557193"/>
    </source>
</evidence>
<proteinExistence type="predicted"/>
<evidence type="ECO:0000313" key="1">
    <source>
        <dbReference type="EMBL" id="MBB6339878.1"/>
    </source>
</evidence>
<dbReference type="Proteomes" id="UP000557193">
    <property type="component" value="Unassembled WGS sequence"/>
</dbReference>
<sequence>MEINKALVDCMQTLRRRLRSEMGVDIRLSQPDAIAAMLAACLRTHDDTTRQLGQRLAELGGLQPGKAQPAKVIHQEPVAENTPLASVTIPPAVQAQGGSVRIYRGQRVYA</sequence>